<evidence type="ECO:0000313" key="1">
    <source>
        <dbReference type="EMBL" id="KAJ8335502.1"/>
    </source>
</evidence>
<name>A0A9Q1EB45_SYNKA</name>
<dbReference type="EMBL" id="JAINUF010000020">
    <property type="protein sequence ID" value="KAJ8335502.1"/>
    <property type="molecule type" value="Genomic_DNA"/>
</dbReference>
<evidence type="ECO:0000313" key="2">
    <source>
        <dbReference type="Proteomes" id="UP001152622"/>
    </source>
</evidence>
<dbReference type="AlphaFoldDB" id="A0A9Q1EB45"/>
<sequence length="97" mass="10683">MRTDVQAHSRTVHVSTPHFLLGKGRLPLGGRALANETAARLPPKNLKPQQRRLVKTRTVAERPDSCDGATPRWSLRGLPIRVLTKPAANATAFWVQA</sequence>
<dbReference type="Proteomes" id="UP001152622">
    <property type="component" value="Chromosome 20"/>
</dbReference>
<protein>
    <submittedName>
        <fullName evidence="1">Uncharacterized protein</fullName>
    </submittedName>
</protein>
<comment type="caution">
    <text evidence="1">The sequence shown here is derived from an EMBL/GenBank/DDBJ whole genome shotgun (WGS) entry which is preliminary data.</text>
</comment>
<accession>A0A9Q1EB45</accession>
<keyword evidence="2" id="KW-1185">Reference proteome</keyword>
<gene>
    <name evidence="1" type="ORF">SKAU_G00388440</name>
</gene>
<proteinExistence type="predicted"/>
<reference evidence="1" key="1">
    <citation type="journal article" date="2023" name="Science">
        <title>Genome structures resolve the early diversification of teleost fishes.</title>
        <authorList>
            <person name="Parey E."/>
            <person name="Louis A."/>
            <person name="Montfort J."/>
            <person name="Bouchez O."/>
            <person name="Roques C."/>
            <person name="Iampietro C."/>
            <person name="Lluch J."/>
            <person name="Castinel A."/>
            <person name="Donnadieu C."/>
            <person name="Desvignes T."/>
            <person name="Floi Bucao C."/>
            <person name="Jouanno E."/>
            <person name="Wen M."/>
            <person name="Mejri S."/>
            <person name="Dirks R."/>
            <person name="Jansen H."/>
            <person name="Henkel C."/>
            <person name="Chen W.J."/>
            <person name="Zahm M."/>
            <person name="Cabau C."/>
            <person name="Klopp C."/>
            <person name="Thompson A.W."/>
            <person name="Robinson-Rechavi M."/>
            <person name="Braasch I."/>
            <person name="Lecointre G."/>
            <person name="Bobe J."/>
            <person name="Postlethwait J.H."/>
            <person name="Berthelot C."/>
            <person name="Roest Crollius H."/>
            <person name="Guiguen Y."/>
        </authorList>
    </citation>
    <scope>NUCLEOTIDE SEQUENCE</scope>
    <source>
        <strain evidence="1">WJC10195</strain>
    </source>
</reference>
<organism evidence="1 2">
    <name type="scientific">Synaphobranchus kaupii</name>
    <name type="common">Kaup's arrowtooth eel</name>
    <dbReference type="NCBI Taxonomy" id="118154"/>
    <lineage>
        <taxon>Eukaryota</taxon>
        <taxon>Metazoa</taxon>
        <taxon>Chordata</taxon>
        <taxon>Craniata</taxon>
        <taxon>Vertebrata</taxon>
        <taxon>Euteleostomi</taxon>
        <taxon>Actinopterygii</taxon>
        <taxon>Neopterygii</taxon>
        <taxon>Teleostei</taxon>
        <taxon>Anguilliformes</taxon>
        <taxon>Synaphobranchidae</taxon>
        <taxon>Synaphobranchus</taxon>
    </lineage>
</organism>